<dbReference type="GO" id="GO:2000280">
    <property type="term" value="P:regulation of root development"/>
    <property type="evidence" value="ECO:0007669"/>
    <property type="project" value="UniProtKB-ARBA"/>
</dbReference>
<feature type="binding site" evidence="10">
    <location>
        <position position="164"/>
    </location>
    <ligand>
        <name>Mn(2+)</name>
        <dbReference type="ChEBI" id="CHEBI:29035"/>
    </ligand>
</feature>
<dbReference type="PROSITE" id="PS51257">
    <property type="entry name" value="PROKAR_LIPOPROTEIN"/>
    <property type="match status" value="1"/>
</dbReference>
<dbReference type="InterPro" id="IPR006045">
    <property type="entry name" value="Cupin_1"/>
</dbReference>
<keyword evidence="4" id="KW-0964">Secreted</keyword>
<dbReference type="InterPro" id="IPR014710">
    <property type="entry name" value="RmlC-like_jellyroll"/>
</dbReference>
<dbReference type="AlphaFoldDB" id="A0A4Y7K6C9"/>
<feature type="domain" description="Cupin type-1" evidence="12">
    <location>
        <begin position="228"/>
        <end position="376"/>
    </location>
</feature>
<reference evidence="13 14" key="1">
    <citation type="journal article" date="2018" name="Science">
        <title>The opium poppy genome and morphinan production.</title>
        <authorList>
            <person name="Guo L."/>
            <person name="Winzer T."/>
            <person name="Yang X."/>
            <person name="Li Y."/>
            <person name="Ning Z."/>
            <person name="He Z."/>
            <person name="Teodor R."/>
            <person name="Lu Y."/>
            <person name="Bowser T.A."/>
            <person name="Graham I.A."/>
            <person name="Ye K."/>
        </authorList>
    </citation>
    <scope>NUCLEOTIDE SEQUENCE [LARGE SCALE GENOMIC DNA]</scope>
    <source>
        <strain evidence="14">cv. HN1</strain>
        <tissue evidence="13">Leaves</tissue>
    </source>
</reference>
<feature type="binding site" evidence="9">
    <location>
        <position position="125"/>
    </location>
    <ligand>
        <name>oxalate</name>
        <dbReference type="ChEBI" id="CHEBI:30623"/>
    </ligand>
</feature>
<evidence type="ECO:0000256" key="1">
    <source>
        <dbReference type="ARBA" id="ARBA00004271"/>
    </source>
</evidence>
<keyword evidence="7 11" id="KW-1015">Disulfide bond</keyword>
<name>A0A4Y7K6C9_PAPSO</name>
<keyword evidence="8 9" id="KW-0464">Manganese</keyword>
<dbReference type="Pfam" id="PF00190">
    <property type="entry name" value="Cupin_1"/>
    <property type="match status" value="2"/>
</dbReference>
<evidence type="ECO:0000259" key="12">
    <source>
        <dbReference type="SMART" id="SM00835"/>
    </source>
</evidence>
<protein>
    <recommendedName>
        <fullName evidence="12">Cupin type-1 domain-containing protein</fullName>
    </recommendedName>
</protein>
<feature type="domain" description="Cupin type-1" evidence="12">
    <location>
        <begin position="70"/>
        <end position="218"/>
    </location>
</feature>
<dbReference type="Gene3D" id="2.60.120.10">
    <property type="entry name" value="Jelly Rolls"/>
    <property type="match status" value="2"/>
</dbReference>
<evidence type="ECO:0000256" key="7">
    <source>
        <dbReference type="ARBA" id="ARBA00023157"/>
    </source>
</evidence>
<feature type="binding site" evidence="9">
    <location>
        <position position="120"/>
    </location>
    <ligand>
        <name>oxalate</name>
        <dbReference type="ChEBI" id="CHEBI:30623"/>
    </ligand>
</feature>
<feature type="binding site" evidence="10">
    <location>
        <position position="120"/>
    </location>
    <ligand>
        <name>Mn(2+)</name>
        <dbReference type="ChEBI" id="CHEBI:29035"/>
    </ligand>
</feature>
<dbReference type="SUPFAM" id="SSF51182">
    <property type="entry name" value="RmlC-like cupins"/>
    <property type="match status" value="2"/>
</dbReference>
<dbReference type="FunFam" id="2.60.120.10:FF:000025">
    <property type="entry name" value="germin-like protein subfamily 2 member 1"/>
    <property type="match status" value="1"/>
</dbReference>
<dbReference type="Proteomes" id="UP000316621">
    <property type="component" value="Chromosome 7"/>
</dbReference>
<dbReference type="InterPro" id="IPR011051">
    <property type="entry name" value="RmlC_Cupin_sf"/>
</dbReference>
<evidence type="ECO:0000256" key="4">
    <source>
        <dbReference type="ARBA" id="ARBA00022525"/>
    </source>
</evidence>
<comment type="subcellular location">
    <subcellularLocation>
        <location evidence="1">Secreted</location>
        <location evidence="1">Extracellular space</location>
        <location evidence="1">Apoplast</location>
    </subcellularLocation>
</comment>
<gene>
    <name evidence="13" type="ORF">C5167_031656</name>
</gene>
<dbReference type="PRINTS" id="PR00325">
    <property type="entry name" value="GERMIN"/>
</dbReference>
<dbReference type="SMART" id="SM00835">
    <property type="entry name" value="Cupin_1"/>
    <property type="match status" value="2"/>
</dbReference>
<dbReference type="Gramene" id="RZC68386">
    <property type="protein sequence ID" value="RZC68386"/>
    <property type="gene ID" value="C5167_031656"/>
</dbReference>
<sequence>MAAMFRVKTTSSFFLVMFFTVILYFTLSCFSADPDPLQDICVADLNSPIRVNGYPCKPESQVTTDDFFFSGLRNGASTANPIGFGVRRANASTFPGLYTQGVSVNRVDLAPGGISATHVHPRASESNFVIKGKVLFGFVTTANVLYYKVLRAGEITIIPRGLVHFAANVGRKNVIYLSAFNSVLPGISPIPNNLFASTPTIPNYILAKNFRVDDKPVSQVTSNDFFFSGLINAPSTANPLGHGVRIGNVSTFHGLNTLGLMVNRIDLTPGGVTPIHRHPRASEANIVLKGKVLSGFISASDVLYLKVQKDGELFIIPRGLVHFATNVGPQKAVLIAGYNSQLPGFASIPSNLFASTPTIPNYILAKNFRVDEKFTAIMKSKFSPTGSLAIANGDDI</sequence>
<evidence type="ECO:0000256" key="3">
    <source>
        <dbReference type="ARBA" id="ARBA00022523"/>
    </source>
</evidence>
<feature type="disulfide bond" evidence="11">
    <location>
        <begin position="41"/>
        <end position="56"/>
    </location>
</feature>
<feature type="binding site" evidence="10">
    <location>
        <position position="118"/>
    </location>
    <ligand>
        <name>Mn(2+)</name>
        <dbReference type="ChEBI" id="CHEBI:29035"/>
    </ligand>
</feature>
<organism evidence="13 14">
    <name type="scientific">Papaver somniferum</name>
    <name type="common">Opium poppy</name>
    <dbReference type="NCBI Taxonomy" id="3469"/>
    <lineage>
        <taxon>Eukaryota</taxon>
        <taxon>Viridiplantae</taxon>
        <taxon>Streptophyta</taxon>
        <taxon>Embryophyta</taxon>
        <taxon>Tracheophyta</taxon>
        <taxon>Spermatophyta</taxon>
        <taxon>Magnoliopsida</taxon>
        <taxon>Ranunculales</taxon>
        <taxon>Papaveraceae</taxon>
        <taxon>Papaveroideae</taxon>
        <taxon>Papaver</taxon>
    </lineage>
</organism>
<dbReference type="GO" id="GO:0009506">
    <property type="term" value="C:plasmodesma"/>
    <property type="evidence" value="ECO:0007669"/>
    <property type="project" value="UniProtKB-ARBA"/>
</dbReference>
<dbReference type="GO" id="GO:0048046">
    <property type="term" value="C:apoplast"/>
    <property type="evidence" value="ECO:0007669"/>
    <property type="project" value="UniProtKB-SubCell"/>
</dbReference>
<feature type="binding site" evidence="10">
    <location>
        <position position="125"/>
    </location>
    <ligand>
        <name>Mn(2+)</name>
        <dbReference type="ChEBI" id="CHEBI:29035"/>
    </ligand>
</feature>
<dbReference type="InterPro" id="IPR001929">
    <property type="entry name" value="Germin"/>
</dbReference>
<evidence type="ECO:0000256" key="9">
    <source>
        <dbReference type="PIRSR" id="PIRSR601929-1"/>
    </source>
</evidence>
<evidence type="ECO:0000256" key="5">
    <source>
        <dbReference type="ARBA" id="ARBA00022723"/>
    </source>
</evidence>
<dbReference type="GO" id="GO:0010497">
    <property type="term" value="P:plasmodesmata-mediated intercellular transport"/>
    <property type="evidence" value="ECO:0007669"/>
    <property type="project" value="UniProtKB-ARBA"/>
</dbReference>
<keyword evidence="3" id="KW-0052">Apoplast</keyword>
<evidence type="ECO:0000256" key="8">
    <source>
        <dbReference type="ARBA" id="ARBA00023211"/>
    </source>
</evidence>
<comment type="similarity">
    <text evidence="2">Belongs to the germin family.</text>
</comment>
<evidence type="ECO:0000313" key="14">
    <source>
        <dbReference type="Proteomes" id="UP000316621"/>
    </source>
</evidence>
<keyword evidence="5 9" id="KW-0479">Metal-binding</keyword>
<feature type="binding site" evidence="9">
    <location>
        <position position="105"/>
    </location>
    <ligand>
        <name>oxalate</name>
        <dbReference type="ChEBI" id="CHEBI:30623"/>
    </ligand>
</feature>
<proteinExistence type="inferred from homology"/>
<accession>A0A4Y7K6C9</accession>
<evidence type="ECO:0000256" key="10">
    <source>
        <dbReference type="PIRSR" id="PIRSR601929-2"/>
    </source>
</evidence>
<evidence type="ECO:0000313" key="13">
    <source>
        <dbReference type="EMBL" id="RZC68386.1"/>
    </source>
</evidence>
<dbReference type="EMBL" id="CM010721">
    <property type="protein sequence ID" value="RZC68386.1"/>
    <property type="molecule type" value="Genomic_DNA"/>
</dbReference>
<evidence type="ECO:0000256" key="11">
    <source>
        <dbReference type="PIRSR" id="PIRSR601929-3"/>
    </source>
</evidence>
<evidence type="ECO:0000256" key="6">
    <source>
        <dbReference type="ARBA" id="ARBA00022729"/>
    </source>
</evidence>
<dbReference type="GO" id="GO:0030145">
    <property type="term" value="F:manganese ion binding"/>
    <property type="evidence" value="ECO:0007669"/>
    <property type="project" value="InterPro"/>
</dbReference>
<dbReference type="PANTHER" id="PTHR31238">
    <property type="entry name" value="GERMIN-LIKE PROTEIN SUBFAMILY 3 MEMBER 3"/>
    <property type="match status" value="1"/>
</dbReference>
<keyword evidence="6" id="KW-0732">Signal</keyword>
<dbReference type="CDD" id="cd02241">
    <property type="entry name" value="cupin_OxOx"/>
    <property type="match status" value="2"/>
</dbReference>
<evidence type="ECO:0000256" key="2">
    <source>
        <dbReference type="ARBA" id="ARBA00007456"/>
    </source>
</evidence>
<keyword evidence="14" id="KW-1185">Reference proteome</keyword>